<dbReference type="AlphaFoldDB" id="A0A7Y9XXF8"/>
<dbReference type="PROSITE" id="PS51257">
    <property type="entry name" value="PROKAR_LIPOPROTEIN"/>
    <property type="match status" value="1"/>
</dbReference>
<name>A0A7Y9XXF8_9SPHN</name>
<keyword evidence="1" id="KW-0732">Signal</keyword>
<evidence type="ECO:0000313" key="2">
    <source>
        <dbReference type="EMBL" id="NYH95160.1"/>
    </source>
</evidence>
<feature type="signal peptide" evidence="1">
    <location>
        <begin position="1"/>
        <end position="24"/>
    </location>
</feature>
<keyword evidence="3" id="KW-1185">Reference proteome</keyword>
<sequence length="175" mass="18112">MNRIVALPATIAGALLLSACASTAGEYPSLARRDIERVSGTAMPVEPAVPQVPPLPPSAATEARLAELLAQAREANQRFLAVRPQAQNAVAGAGGVASESWIDANVALSRLEAARSRAMVALAELDQLYAAERLENFNAVSPTAEAIAAARDTVDSWVQAQTDTIGSLSGRLPGA</sequence>
<proteinExistence type="predicted"/>
<dbReference type="RefSeq" id="WP_179407033.1">
    <property type="nucleotide sequence ID" value="NZ_BMGF01000002.1"/>
</dbReference>
<evidence type="ECO:0000313" key="3">
    <source>
        <dbReference type="Proteomes" id="UP000522081"/>
    </source>
</evidence>
<reference evidence="2 3" key="1">
    <citation type="submission" date="2020-07" db="EMBL/GenBank/DDBJ databases">
        <title>Genomic Encyclopedia of Type Strains, Phase IV (KMG-IV): sequencing the most valuable type-strain genomes for metagenomic binning, comparative biology and taxonomic classification.</title>
        <authorList>
            <person name="Goeker M."/>
        </authorList>
    </citation>
    <scope>NUCLEOTIDE SEQUENCE [LARGE SCALE GENOMIC DNA]</scope>
    <source>
        <strain evidence="2 3">DSM 29043</strain>
    </source>
</reference>
<feature type="chain" id="PRO_5030781081" description="DUF4398 domain-containing protein" evidence="1">
    <location>
        <begin position="25"/>
        <end position="175"/>
    </location>
</feature>
<dbReference type="EMBL" id="JACBZF010000002">
    <property type="protein sequence ID" value="NYH95160.1"/>
    <property type="molecule type" value="Genomic_DNA"/>
</dbReference>
<accession>A0A7Y9XXF8</accession>
<comment type="caution">
    <text evidence="2">The sequence shown here is derived from an EMBL/GenBank/DDBJ whole genome shotgun (WGS) entry which is preliminary data.</text>
</comment>
<evidence type="ECO:0008006" key="4">
    <source>
        <dbReference type="Google" id="ProtNLM"/>
    </source>
</evidence>
<dbReference type="Proteomes" id="UP000522081">
    <property type="component" value="Unassembled WGS sequence"/>
</dbReference>
<protein>
    <recommendedName>
        <fullName evidence="4">DUF4398 domain-containing protein</fullName>
    </recommendedName>
</protein>
<organism evidence="2 3">
    <name type="scientific">Novosphingobium marinum</name>
    <dbReference type="NCBI Taxonomy" id="1514948"/>
    <lineage>
        <taxon>Bacteria</taxon>
        <taxon>Pseudomonadati</taxon>
        <taxon>Pseudomonadota</taxon>
        <taxon>Alphaproteobacteria</taxon>
        <taxon>Sphingomonadales</taxon>
        <taxon>Sphingomonadaceae</taxon>
        <taxon>Novosphingobium</taxon>
    </lineage>
</organism>
<evidence type="ECO:0000256" key="1">
    <source>
        <dbReference type="SAM" id="SignalP"/>
    </source>
</evidence>
<gene>
    <name evidence="2" type="ORF">FHS75_001479</name>
</gene>